<organism evidence="2">
    <name type="scientific">Octopus bimaculoides</name>
    <name type="common">California two-spotted octopus</name>
    <dbReference type="NCBI Taxonomy" id="37653"/>
    <lineage>
        <taxon>Eukaryota</taxon>
        <taxon>Metazoa</taxon>
        <taxon>Spiralia</taxon>
        <taxon>Lophotrochozoa</taxon>
        <taxon>Mollusca</taxon>
        <taxon>Cephalopoda</taxon>
        <taxon>Coleoidea</taxon>
        <taxon>Octopodiformes</taxon>
        <taxon>Octopoda</taxon>
        <taxon>Incirrata</taxon>
        <taxon>Octopodidae</taxon>
        <taxon>Octopus</taxon>
    </lineage>
</organism>
<accession>A0A0L8FLN2</accession>
<evidence type="ECO:0000259" key="1">
    <source>
        <dbReference type="Pfam" id="PF06668"/>
    </source>
</evidence>
<dbReference type="GO" id="GO:0030212">
    <property type="term" value="P:hyaluronan metabolic process"/>
    <property type="evidence" value="ECO:0007669"/>
    <property type="project" value="InterPro"/>
</dbReference>
<evidence type="ECO:0000313" key="2">
    <source>
        <dbReference type="EMBL" id="KOF65594.1"/>
    </source>
</evidence>
<feature type="domain" description="Inter-alpha-trypsin inhibitor heavy chain C-terminal" evidence="1">
    <location>
        <begin position="32"/>
        <end position="190"/>
    </location>
</feature>
<name>A0A0L8FLN2_OCTBM</name>
<proteinExistence type="predicted"/>
<dbReference type="Pfam" id="PF06668">
    <property type="entry name" value="ITI_HC_C"/>
    <property type="match status" value="1"/>
</dbReference>
<dbReference type="InterPro" id="IPR010600">
    <property type="entry name" value="ITI_HC_C"/>
</dbReference>
<sequence length="215" mass="24568">MVKLKNVTFPICYEIPTKAELMTLIYDPVLQINVTAKMIEGRGSYKAGHPNITYIGKIYIRTADVEIMIATHEIVFDGKRLIWKRVTDIAFSGASCEVNGKGIFVQIKISPGLTFLIRRNLYNYMGPKYGYLTFFLLNDKGFSPKVSGVIGRFIPMKGHLMKQHKISEDKTEAMLKLTEPRKHYKRSVHTFLQIMPGLMSAVIPCWKIDIDKLCF</sequence>
<dbReference type="AlphaFoldDB" id="A0A0L8FLN2"/>
<protein>
    <recommendedName>
        <fullName evidence="1">Inter-alpha-trypsin inhibitor heavy chain C-terminal domain-containing protein</fullName>
    </recommendedName>
</protein>
<reference evidence="2" key="1">
    <citation type="submission" date="2015-07" db="EMBL/GenBank/DDBJ databases">
        <title>MeaNS - Measles Nucleotide Surveillance Program.</title>
        <authorList>
            <person name="Tran T."/>
            <person name="Druce J."/>
        </authorList>
    </citation>
    <scope>NUCLEOTIDE SEQUENCE</scope>
    <source>
        <strain evidence="2">UCB-OBI-ISO-001</strain>
        <tissue evidence="2">Gonad</tissue>
    </source>
</reference>
<dbReference type="EMBL" id="KQ429131">
    <property type="protein sequence ID" value="KOF65594.1"/>
    <property type="molecule type" value="Genomic_DNA"/>
</dbReference>
<dbReference type="GO" id="GO:0004867">
    <property type="term" value="F:serine-type endopeptidase inhibitor activity"/>
    <property type="evidence" value="ECO:0007669"/>
    <property type="project" value="InterPro"/>
</dbReference>
<dbReference type="OrthoDB" id="299997at2759"/>
<gene>
    <name evidence="2" type="ORF">OCBIM_22014886mg</name>
</gene>